<gene>
    <name evidence="1" type="primary">lptD</name>
    <name evidence="5" type="synonym">imp</name>
    <name evidence="5" type="synonym">ostA</name>
    <name evidence="5" type="ordered locus">RGE_45310</name>
</gene>
<dbReference type="PATRIC" id="fig|983917.3.peg.4419"/>
<name>I0HXY0_RUBGI</name>
<comment type="function">
    <text evidence="1">Together with LptE, is involved in the assembly of lipopolysaccharide (LPS) at the surface of the outer membrane.</text>
</comment>
<comment type="subunit">
    <text evidence="1">Component of the lipopolysaccharide transport and assembly complex. Interacts with LptE and LptA.</text>
</comment>
<evidence type="ECO:0000259" key="3">
    <source>
        <dbReference type="Pfam" id="PF04453"/>
    </source>
</evidence>
<dbReference type="Pfam" id="PF19838">
    <property type="entry name" value="LptD_2"/>
    <property type="match status" value="1"/>
</dbReference>
<comment type="subcellular location">
    <subcellularLocation>
        <location evidence="1">Cell outer membrane</location>
    </subcellularLocation>
</comment>
<dbReference type="GO" id="GO:0043165">
    <property type="term" value="P:Gram-negative-bacterium-type cell outer membrane assembly"/>
    <property type="evidence" value="ECO:0007669"/>
    <property type="project" value="UniProtKB-UniRule"/>
</dbReference>
<feature type="signal peptide" evidence="1">
    <location>
        <begin position="1"/>
        <end position="21"/>
    </location>
</feature>
<dbReference type="AlphaFoldDB" id="I0HXY0"/>
<accession>I0HXY0</accession>
<dbReference type="InterPro" id="IPR007543">
    <property type="entry name" value="LptD_C"/>
</dbReference>
<dbReference type="GO" id="GO:0015920">
    <property type="term" value="P:lipopolysaccharide transport"/>
    <property type="evidence" value="ECO:0007669"/>
    <property type="project" value="InterPro"/>
</dbReference>
<dbReference type="Pfam" id="PF04453">
    <property type="entry name" value="LptD"/>
    <property type="match status" value="1"/>
</dbReference>
<organism evidence="5 6">
    <name type="scientific">Rubrivivax gelatinosus (strain NBRC 100245 / IL144)</name>
    <dbReference type="NCBI Taxonomy" id="983917"/>
    <lineage>
        <taxon>Bacteria</taxon>
        <taxon>Pseudomonadati</taxon>
        <taxon>Pseudomonadota</taxon>
        <taxon>Betaproteobacteria</taxon>
        <taxon>Burkholderiales</taxon>
        <taxon>Sphaerotilaceae</taxon>
        <taxon>Rubrivivax</taxon>
    </lineage>
</organism>
<evidence type="ECO:0000256" key="2">
    <source>
        <dbReference type="SAM" id="MobiDB-lite"/>
    </source>
</evidence>
<feature type="domain" description="LptD C-terminal" evidence="3">
    <location>
        <begin position="300"/>
        <end position="661"/>
    </location>
</feature>
<evidence type="ECO:0000313" key="6">
    <source>
        <dbReference type="Proteomes" id="UP000007883"/>
    </source>
</evidence>
<protein>
    <recommendedName>
        <fullName evidence="1">LPS-assembly protein LptD</fullName>
    </recommendedName>
</protein>
<proteinExistence type="inferred from homology"/>
<feature type="domain" description="LPS-assembly protein LptD central" evidence="4">
    <location>
        <begin position="200"/>
        <end position="279"/>
    </location>
</feature>
<comment type="similarity">
    <text evidence="1">Belongs to the LptD family.</text>
</comment>
<dbReference type="InterPro" id="IPR045659">
    <property type="entry name" value="LptD_2"/>
</dbReference>
<evidence type="ECO:0000313" key="5">
    <source>
        <dbReference type="EMBL" id="BAL97867.1"/>
    </source>
</evidence>
<dbReference type="PANTHER" id="PTHR30189:SF1">
    <property type="entry name" value="LPS-ASSEMBLY PROTEIN LPTD"/>
    <property type="match status" value="1"/>
</dbReference>
<dbReference type="KEGG" id="rge:RGE_45310"/>
<keyword evidence="6" id="KW-1185">Reference proteome</keyword>
<sequence length="792" mass="87528" precursor="true">MRLTPLALAAGLAFVGAGVRAQAPDAPAESVPPSPPQLIPDRKLTAPPGGEAGRRLPIVLRAQEVRSRPNLDAVAEGDAEFRRGGTVIQSDRLSYDQAEDLAIARGHVRIERQGAIYWGPELQLRVQRFEGFFLEPEFAFPELGSGGRADRIDFLDNSRARLSNALYTSCPRDGDAEPDWVLQARAVRMDFDANEGVAEGAVLRFLGVPILGGPEISFPLTDERKSGWLPPSIGLDSRSGFELTVPYYWNIAPNRDATIAPWLSTRRGAGLQTEFRYLEPSLGGTLNLDLLPHDQVAGRSRSAWQWQHEGRFGDSAFYSANLRHVSDDGWWKDFPDSRRSLTPRLLSSDADVEQPLRLGEAEGVAYLRMQRWQVLQDSDQRVISPYQRSPQTGVRLGGSVAGLSYSAETEFNRFTLPDGEDDGTRLTGDRVHLLASVGHRFGEPGWWLEPRLAFNAASYRTDQRMANGERSASRSVPTFSLDFGVELERETSGFGRALRQTLEPRLLYVRTPYEKQSDLPNFDSFGKDFNFQSIYTPNAFSGVDRVSDSNLLTAGVTSRVVDAVNGKELFRLGVVQRYLFSDQRVTPQADGTPDGEPFDQRFSDLLLLGSTSLVPSWTLDGTVQYSPEISRTVRSVVGARYSPGPFRTVSATYRFTRGLSEQVEVGWQWPLFGRVPTAAERGSRSMIGAAAGGGGACSGTWYSVGRFNYSTKDSRITDSILGVEYDAGCWIGRFVAERLSTGRSEATTRLMFQLELVGLSRLGSNPLGVLKDNIPGYTLLREDRRDPISSDE</sequence>
<evidence type="ECO:0000259" key="4">
    <source>
        <dbReference type="Pfam" id="PF19838"/>
    </source>
</evidence>
<dbReference type="GO" id="GO:1990351">
    <property type="term" value="C:transporter complex"/>
    <property type="evidence" value="ECO:0007669"/>
    <property type="project" value="TreeGrafter"/>
</dbReference>
<dbReference type="InterPro" id="IPR020889">
    <property type="entry name" value="LipoPS_assembly_LptD"/>
</dbReference>
<keyword evidence="1" id="KW-0732">Signal</keyword>
<keyword evidence="1" id="KW-0472">Membrane</keyword>
<dbReference type="InterPro" id="IPR050218">
    <property type="entry name" value="LptD"/>
</dbReference>
<evidence type="ECO:0000256" key="1">
    <source>
        <dbReference type="HAMAP-Rule" id="MF_01411"/>
    </source>
</evidence>
<dbReference type="eggNOG" id="COG1452">
    <property type="taxonomic scope" value="Bacteria"/>
</dbReference>
<dbReference type="Proteomes" id="UP000007883">
    <property type="component" value="Chromosome"/>
</dbReference>
<feature type="region of interest" description="Disordered" evidence="2">
    <location>
        <begin position="24"/>
        <end position="52"/>
    </location>
</feature>
<comment type="caution">
    <text evidence="1">Lacks conserved residue(s) required for the propagation of feature annotation.</text>
</comment>
<dbReference type="PANTHER" id="PTHR30189">
    <property type="entry name" value="LPS-ASSEMBLY PROTEIN"/>
    <property type="match status" value="1"/>
</dbReference>
<dbReference type="STRING" id="983917.RGE_45310"/>
<dbReference type="HAMAP" id="MF_01411">
    <property type="entry name" value="LPS_assembly_LptD"/>
    <property type="match status" value="1"/>
</dbReference>
<keyword evidence="1" id="KW-0998">Cell outer membrane</keyword>
<dbReference type="HOGENOM" id="CLU_009039_0_0_4"/>
<dbReference type="EMBL" id="AP012320">
    <property type="protein sequence ID" value="BAL97867.1"/>
    <property type="molecule type" value="Genomic_DNA"/>
</dbReference>
<dbReference type="GO" id="GO:0009279">
    <property type="term" value="C:cell outer membrane"/>
    <property type="evidence" value="ECO:0007669"/>
    <property type="project" value="UniProtKB-SubCell"/>
</dbReference>
<feature type="chain" id="PRO_5009014131" description="LPS-assembly protein LptD" evidence="1">
    <location>
        <begin position="22"/>
        <end position="792"/>
    </location>
</feature>
<reference evidence="5 6" key="1">
    <citation type="journal article" date="2012" name="J. Bacteriol.">
        <title>Complete genome sequence of phototrophic betaproteobacterium Rubrivivax gelatinosus IL144.</title>
        <authorList>
            <person name="Nagashima S."/>
            <person name="Kamimura A."/>
            <person name="Shimizu T."/>
            <person name="Nakamura-isaki S."/>
            <person name="Aono E."/>
            <person name="Sakamoto K."/>
            <person name="Ichikawa N."/>
            <person name="Nakazawa H."/>
            <person name="Sekine M."/>
            <person name="Yamazaki S."/>
            <person name="Fujita N."/>
            <person name="Shimada K."/>
            <person name="Hanada S."/>
            <person name="Nagashima K.V.P."/>
        </authorList>
    </citation>
    <scope>NUCLEOTIDE SEQUENCE [LARGE SCALE GENOMIC DNA]</scope>
    <source>
        <strain evidence="6">NBRC 100245 / IL144</strain>
    </source>
</reference>